<feature type="transmembrane region" description="Helical" evidence="1">
    <location>
        <begin position="29"/>
        <end position="52"/>
    </location>
</feature>
<keyword evidence="1" id="KW-0812">Transmembrane</keyword>
<feature type="transmembrane region" description="Helical" evidence="1">
    <location>
        <begin position="58"/>
        <end position="79"/>
    </location>
</feature>
<proteinExistence type="predicted"/>
<dbReference type="RefSeq" id="WP_140964615.1">
    <property type="nucleotide sequence ID" value="NZ_VEVQ02000025.1"/>
</dbReference>
<evidence type="ECO:0008006" key="4">
    <source>
        <dbReference type="Google" id="ProtNLM"/>
    </source>
</evidence>
<evidence type="ECO:0000313" key="3">
    <source>
        <dbReference type="Proteomes" id="UP000817854"/>
    </source>
</evidence>
<protein>
    <recommendedName>
        <fullName evidence="4">SMODS and SLOG-associating 2TM effector domain-containing protein</fullName>
    </recommendedName>
</protein>
<evidence type="ECO:0000313" key="2">
    <source>
        <dbReference type="EMBL" id="NHN28114.1"/>
    </source>
</evidence>
<dbReference type="EMBL" id="VEVQ02000025">
    <property type="protein sequence ID" value="NHN28114.1"/>
    <property type="molecule type" value="Genomic_DNA"/>
</dbReference>
<comment type="caution">
    <text evidence="2">The sequence shown here is derived from an EMBL/GenBank/DDBJ whole genome shotgun (WGS) entry which is preliminary data.</text>
</comment>
<reference evidence="2" key="2">
    <citation type="submission" date="2020-02" db="EMBL/GenBank/DDBJ databases">
        <title>Flavobacterium profundi sp. nov., isolated from a deep-sea seamount.</title>
        <authorList>
            <person name="Zhang D.-C."/>
        </authorList>
    </citation>
    <scope>NUCLEOTIDE SEQUENCE</scope>
    <source>
        <strain evidence="2">EC11</strain>
    </source>
</reference>
<evidence type="ECO:0000256" key="1">
    <source>
        <dbReference type="SAM" id="Phobius"/>
    </source>
</evidence>
<reference evidence="2" key="1">
    <citation type="submission" date="2019-05" db="EMBL/GenBank/DDBJ databases">
        <authorList>
            <person name="Lianzixin W."/>
        </authorList>
    </citation>
    <scope>NUCLEOTIDE SEQUENCE</scope>
    <source>
        <strain evidence="2">EC11</strain>
    </source>
</reference>
<organism evidence="2 3">
    <name type="scientific">Flavobacterium jejuense</name>
    <dbReference type="NCBI Taxonomy" id="1544455"/>
    <lineage>
        <taxon>Bacteria</taxon>
        <taxon>Pseudomonadati</taxon>
        <taxon>Bacteroidota</taxon>
        <taxon>Flavobacteriia</taxon>
        <taxon>Flavobacteriales</taxon>
        <taxon>Flavobacteriaceae</taxon>
        <taxon>Flavobacterium</taxon>
    </lineage>
</organism>
<feature type="transmembrane region" description="Helical" evidence="1">
    <location>
        <begin position="205"/>
        <end position="222"/>
    </location>
</feature>
<sequence>MEKMQEKLQAHLPLLKEATKLSATSTYKVVKTIIVFGLFSLIFLIIGLIYLFKGELVTFRVVLVILILVLGIGATCFAATKKYQQVLIEAGKIYFDKLDVFKTKLAENLIDKLESGANTKVGTRVNQIVNVPQIINNSYEKVPKIITKAITYLIAKVPLIEYIDSINKEFISQGKEEKVNYLVAKTNNFFNENIFSVNNTKTIRIVFWVMTFIQIMLIYFLNE</sequence>
<keyword evidence="3" id="KW-1185">Reference proteome</keyword>
<keyword evidence="1" id="KW-1133">Transmembrane helix</keyword>
<name>A0ABX0IZ60_9FLAO</name>
<dbReference type="Proteomes" id="UP000817854">
    <property type="component" value="Unassembled WGS sequence"/>
</dbReference>
<gene>
    <name evidence="2" type="ORF">FIA58_020745</name>
</gene>
<accession>A0ABX0IZ60</accession>
<keyword evidence="1" id="KW-0472">Membrane</keyword>